<dbReference type="AlphaFoldDB" id="A0A923HC82"/>
<name>A0A923HC82_9FLAO</name>
<dbReference type="CDD" id="cd24006">
    <property type="entry name" value="ASKHA_NBD_PPX_GppA"/>
    <property type="match status" value="1"/>
</dbReference>
<dbReference type="EMBL" id="JACNMF010000003">
    <property type="protein sequence ID" value="MBC3758729.1"/>
    <property type="molecule type" value="Genomic_DNA"/>
</dbReference>
<dbReference type="PANTHER" id="PTHR30005:SF0">
    <property type="entry name" value="RETROGRADE REGULATION PROTEIN 2"/>
    <property type="match status" value="1"/>
</dbReference>
<proteinExistence type="predicted"/>
<evidence type="ECO:0000313" key="2">
    <source>
        <dbReference type="EMBL" id="MBC3758729.1"/>
    </source>
</evidence>
<dbReference type="Pfam" id="PF02541">
    <property type="entry name" value="Ppx-GppA"/>
    <property type="match status" value="1"/>
</dbReference>
<accession>A0A923HC82</accession>
<dbReference type="Proteomes" id="UP000656244">
    <property type="component" value="Unassembled WGS sequence"/>
</dbReference>
<dbReference type="RefSeq" id="WP_186561907.1">
    <property type="nucleotide sequence ID" value="NZ_JACNMF010000003.1"/>
</dbReference>
<dbReference type="GO" id="GO:0016462">
    <property type="term" value="F:pyrophosphatase activity"/>
    <property type="evidence" value="ECO:0007669"/>
    <property type="project" value="TreeGrafter"/>
</dbReference>
<dbReference type="PANTHER" id="PTHR30005">
    <property type="entry name" value="EXOPOLYPHOSPHATASE"/>
    <property type="match status" value="1"/>
</dbReference>
<dbReference type="Gene3D" id="3.30.420.40">
    <property type="match status" value="1"/>
</dbReference>
<gene>
    <name evidence="2" type="ORF">H7U19_09965</name>
</gene>
<dbReference type="Gene3D" id="3.30.420.150">
    <property type="entry name" value="Exopolyphosphatase. Domain 2"/>
    <property type="match status" value="1"/>
</dbReference>
<protein>
    <submittedName>
        <fullName evidence="2">Phosphatase</fullName>
    </submittedName>
</protein>
<keyword evidence="3" id="KW-1185">Reference proteome</keyword>
<dbReference type="InterPro" id="IPR043129">
    <property type="entry name" value="ATPase_NBD"/>
</dbReference>
<evidence type="ECO:0000259" key="1">
    <source>
        <dbReference type="Pfam" id="PF02541"/>
    </source>
</evidence>
<organism evidence="2 3">
    <name type="scientific">Hyunsoonleella aquatilis</name>
    <dbReference type="NCBI Taxonomy" id="2762758"/>
    <lineage>
        <taxon>Bacteria</taxon>
        <taxon>Pseudomonadati</taxon>
        <taxon>Bacteroidota</taxon>
        <taxon>Flavobacteriia</taxon>
        <taxon>Flavobacteriales</taxon>
        <taxon>Flavobacteriaceae</taxon>
    </lineage>
</organism>
<dbReference type="SUPFAM" id="SSF53067">
    <property type="entry name" value="Actin-like ATPase domain"/>
    <property type="match status" value="2"/>
</dbReference>
<feature type="domain" description="Ppx/GppA phosphatase N-terminal" evidence="1">
    <location>
        <begin position="29"/>
        <end position="286"/>
    </location>
</feature>
<sequence length="303" mass="34306">MKLASVDIGSNAIRLQVVRVYEDQDLVSFKNLQLLRFPLRLGHDVFSKGEISPATREKFIKLMSTFKHLIDLYEVEGYYAVATSAMREATNGDEIQQTINNSVGLKIDIIPGKKEASILNKAILHTLSDKKYVHIDVGGGSTELNLIENGQLIENQSFRIGSVRQLSADERAEVFNSIREWLRATPFYKSKNIIGIGTGGNINRLYKLANKASNMAISYAELKALRAYVKEFSYEERMSILKMNPDRADVIIPASEIYLRVMKEMGSDQILVPKVGLKDGLVYELYEQNTQRNLNKIEYLGYQ</sequence>
<dbReference type="InterPro" id="IPR003695">
    <property type="entry name" value="Ppx_GppA_N"/>
</dbReference>
<reference evidence="2" key="1">
    <citation type="submission" date="2020-08" db="EMBL/GenBank/DDBJ databases">
        <title>Hyunsoonleella sp. strain SJ7 genome sequencing and assembly.</title>
        <authorList>
            <person name="Kim I."/>
        </authorList>
    </citation>
    <scope>NUCLEOTIDE SEQUENCE</scope>
    <source>
        <strain evidence="2">SJ7</strain>
    </source>
</reference>
<comment type="caution">
    <text evidence="2">The sequence shown here is derived from an EMBL/GenBank/DDBJ whole genome shotgun (WGS) entry which is preliminary data.</text>
</comment>
<dbReference type="InterPro" id="IPR050273">
    <property type="entry name" value="GppA/Ppx_hydrolase"/>
</dbReference>
<evidence type="ECO:0000313" key="3">
    <source>
        <dbReference type="Proteomes" id="UP000656244"/>
    </source>
</evidence>